<feature type="transmembrane region" description="Helical" evidence="2">
    <location>
        <begin position="174"/>
        <end position="197"/>
    </location>
</feature>
<feature type="compositionally biased region" description="Basic residues" evidence="1">
    <location>
        <begin position="320"/>
        <end position="331"/>
    </location>
</feature>
<feature type="transmembrane region" description="Helical" evidence="2">
    <location>
        <begin position="232"/>
        <end position="253"/>
    </location>
</feature>
<keyword evidence="2" id="KW-0812">Transmembrane</keyword>
<evidence type="ECO:0000256" key="2">
    <source>
        <dbReference type="SAM" id="Phobius"/>
    </source>
</evidence>
<accession>A0ABU2E4C0</accession>
<keyword evidence="2" id="KW-0472">Membrane</keyword>
<organism evidence="3 4">
    <name type="scientific">Burkholderia pseudomultivorans</name>
    <dbReference type="NCBI Taxonomy" id="1207504"/>
    <lineage>
        <taxon>Bacteria</taxon>
        <taxon>Pseudomonadati</taxon>
        <taxon>Pseudomonadota</taxon>
        <taxon>Betaproteobacteria</taxon>
        <taxon>Burkholderiales</taxon>
        <taxon>Burkholderiaceae</taxon>
        <taxon>Burkholderia</taxon>
        <taxon>Burkholderia cepacia complex</taxon>
    </lineage>
</organism>
<keyword evidence="2" id="KW-1133">Transmembrane helix</keyword>
<dbReference type="EMBL" id="VJSY01000021">
    <property type="protein sequence ID" value="MDR8754702.1"/>
    <property type="molecule type" value="Genomic_DNA"/>
</dbReference>
<gene>
    <name evidence="3" type="ORF">FEQ00_03125</name>
</gene>
<feature type="region of interest" description="Disordered" evidence="1">
    <location>
        <begin position="306"/>
        <end position="331"/>
    </location>
</feature>
<protein>
    <submittedName>
        <fullName evidence="3">Uncharacterized protein</fullName>
    </submittedName>
</protein>
<reference evidence="3 4" key="1">
    <citation type="submission" date="2019-06" db="EMBL/GenBank/DDBJ databases">
        <title>Evolution of Burkholderia multivorans in the lungs of Cystic Fibrosis patients.</title>
        <authorList>
            <person name="Moreira L.M."/>
        </authorList>
    </citation>
    <scope>NUCLEOTIDE SEQUENCE [LARGE SCALE GENOMIC DNA]</scope>
    <source>
        <strain evidence="3 4">VC13239</strain>
    </source>
</reference>
<keyword evidence="4" id="KW-1185">Reference proteome</keyword>
<proteinExistence type="predicted"/>
<sequence>MDDDFYSAASDQKRQQALREQLLDMQQNWGMLDDQHIAPPTDSPRHFWQWVANSEQKRAESSSGSSGFSNGGSGGSGGGEFLLGLLLLPLLTVAILPAALIWHYRKKNWFYLVLTALLFAASAWYFLTKTHGALLDTVLGVQVVFAVVYLPFAITGWICHRLNDRIAKGAPFKFGAWSWIMLISLAISFETLFFLWIEGLHWGTDLVRFVGNSIVIFGGSTYISLSDYNDSATMLLAAIPNAIALSVLQAWFRKRQALGKRAIPWLLYLPVVWVIGLALFLGFVITVNHLERNSHVSATVSENQLAQAGGQPTSPSHARCTQHHKHCKSTR</sequence>
<feature type="compositionally biased region" description="Polar residues" evidence="1">
    <location>
        <begin position="306"/>
        <end position="316"/>
    </location>
</feature>
<comment type="caution">
    <text evidence="3">The sequence shown here is derived from an EMBL/GenBank/DDBJ whole genome shotgun (WGS) entry which is preliminary data.</text>
</comment>
<evidence type="ECO:0000313" key="4">
    <source>
        <dbReference type="Proteomes" id="UP001248067"/>
    </source>
</evidence>
<feature type="transmembrane region" description="Helical" evidence="2">
    <location>
        <begin position="265"/>
        <end position="285"/>
    </location>
</feature>
<feature type="transmembrane region" description="Helical" evidence="2">
    <location>
        <begin position="109"/>
        <end position="127"/>
    </location>
</feature>
<feature type="transmembrane region" description="Helical" evidence="2">
    <location>
        <begin position="81"/>
        <end position="102"/>
    </location>
</feature>
<dbReference type="Proteomes" id="UP001248067">
    <property type="component" value="Unassembled WGS sequence"/>
</dbReference>
<evidence type="ECO:0000256" key="1">
    <source>
        <dbReference type="SAM" id="MobiDB-lite"/>
    </source>
</evidence>
<feature type="transmembrane region" description="Helical" evidence="2">
    <location>
        <begin position="139"/>
        <end position="162"/>
    </location>
</feature>
<evidence type="ECO:0000313" key="3">
    <source>
        <dbReference type="EMBL" id="MDR8754702.1"/>
    </source>
</evidence>
<name>A0ABU2E4C0_9BURK</name>
<dbReference type="RefSeq" id="WP_175894009.1">
    <property type="nucleotide sequence ID" value="NZ_CADFDQ010000005.1"/>
</dbReference>